<keyword evidence="13" id="KW-1185">Reference proteome</keyword>
<name>A0ABP0E810_9ASCO</name>
<reference evidence="12 13" key="1">
    <citation type="submission" date="2024-01" db="EMBL/GenBank/DDBJ databases">
        <authorList>
            <consortium name="Genoscope - CEA"/>
            <person name="William W."/>
        </authorList>
    </citation>
    <scope>NUCLEOTIDE SEQUENCE [LARGE SCALE GENOMIC DNA]</scope>
    <source>
        <strain evidence="12 13">29B2s-10</strain>
    </source>
</reference>
<evidence type="ECO:0000313" key="12">
    <source>
        <dbReference type="EMBL" id="CAK7897578.1"/>
    </source>
</evidence>
<dbReference type="EMBL" id="OZ004254">
    <property type="protein sequence ID" value="CAK7897578.1"/>
    <property type="molecule type" value="Genomic_DNA"/>
</dbReference>
<protein>
    <submittedName>
        <fullName evidence="12">Increased recombination centers protein 22</fullName>
    </submittedName>
</protein>
<evidence type="ECO:0000313" key="13">
    <source>
        <dbReference type="Proteomes" id="UP001497600"/>
    </source>
</evidence>
<evidence type="ECO:0000256" key="3">
    <source>
        <dbReference type="ARBA" id="ARBA00022729"/>
    </source>
</evidence>
<feature type="signal peptide" evidence="11">
    <location>
        <begin position="1"/>
        <end position="21"/>
    </location>
</feature>
<sequence length="240" mass="26745">MRLFKSLCVAALAFMPVFASADSQSEKIADPNQGQLINFEVDYSITEYPNLSKTGVLQVTNGDTINLIYTVVNHEDHVVSVVGHGGFMNGAVDPTIQVNLTAEAVGPYQLEKGETINFVQKIPIDFDATSYQLSPEIYLVMNQEIKRLPVRQQLTLVEDVTISNRDPQLIFLVTILVGIASIVIYGVYSYFVKAYLHGTAPVYTKPVITKKKSKHTKPEFDSSWVPEAHLKKTSRTRKAH</sequence>
<evidence type="ECO:0000256" key="2">
    <source>
        <dbReference type="ARBA" id="ARBA00022692"/>
    </source>
</evidence>
<dbReference type="Pfam" id="PF03896">
    <property type="entry name" value="TRAP_alpha"/>
    <property type="match status" value="1"/>
</dbReference>
<feature type="transmembrane region" description="Helical" evidence="10">
    <location>
        <begin position="169"/>
        <end position="188"/>
    </location>
</feature>
<evidence type="ECO:0000256" key="7">
    <source>
        <dbReference type="ARBA" id="ARBA00037565"/>
    </source>
</evidence>
<keyword evidence="5 10" id="KW-1133">Transmembrane helix</keyword>
<gene>
    <name evidence="12" type="primary">IRC22</name>
    <name evidence="12" type="ORF">CAAN4_B10418</name>
</gene>
<evidence type="ECO:0000256" key="6">
    <source>
        <dbReference type="ARBA" id="ARBA00023136"/>
    </source>
</evidence>
<keyword evidence="3 11" id="KW-0732">Signal</keyword>
<evidence type="ECO:0000256" key="4">
    <source>
        <dbReference type="ARBA" id="ARBA00022824"/>
    </source>
</evidence>
<comment type="similarity">
    <text evidence="8">Belongs to the IRC22 family.</text>
</comment>
<evidence type="ECO:0000256" key="11">
    <source>
        <dbReference type="SAM" id="SignalP"/>
    </source>
</evidence>
<evidence type="ECO:0000256" key="9">
    <source>
        <dbReference type="SAM" id="MobiDB-lite"/>
    </source>
</evidence>
<keyword evidence="4" id="KW-0256">Endoplasmic reticulum</keyword>
<evidence type="ECO:0000256" key="10">
    <source>
        <dbReference type="SAM" id="Phobius"/>
    </source>
</evidence>
<proteinExistence type="inferred from homology"/>
<organism evidence="12 13">
    <name type="scientific">[Candida] anglica</name>
    <dbReference type="NCBI Taxonomy" id="148631"/>
    <lineage>
        <taxon>Eukaryota</taxon>
        <taxon>Fungi</taxon>
        <taxon>Dikarya</taxon>
        <taxon>Ascomycota</taxon>
        <taxon>Saccharomycotina</taxon>
        <taxon>Pichiomycetes</taxon>
        <taxon>Debaryomycetaceae</taxon>
        <taxon>Kurtzmaniella</taxon>
    </lineage>
</organism>
<feature type="region of interest" description="Disordered" evidence="9">
    <location>
        <begin position="217"/>
        <end position="240"/>
    </location>
</feature>
<accession>A0ABP0E810</accession>
<dbReference type="Proteomes" id="UP001497600">
    <property type="component" value="Chromosome B"/>
</dbReference>
<dbReference type="InterPro" id="IPR005595">
    <property type="entry name" value="TRAP_alpha"/>
</dbReference>
<evidence type="ECO:0000256" key="8">
    <source>
        <dbReference type="ARBA" id="ARBA00038311"/>
    </source>
</evidence>
<comment type="function">
    <text evidence="7">Is probably involved in a pathway contributing to genomic integrity.</text>
</comment>
<keyword evidence="6 10" id="KW-0472">Membrane</keyword>
<comment type="subcellular location">
    <subcellularLocation>
        <location evidence="1">Endoplasmic reticulum membrane</location>
        <topology evidence="1">Single-pass type I membrane protein</topology>
    </subcellularLocation>
</comment>
<feature type="chain" id="PRO_5047003605" evidence="11">
    <location>
        <begin position="22"/>
        <end position="240"/>
    </location>
</feature>
<evidence type="ECO:0000256" key="1">
    <source>
        <dbReference type="ARBA" id="ARBA00004115"/>
    </source>
</evidence>
<feature type="compositionally biased region" description="Basic residues" evidence="9">
    <location>
        <begin position="231"/>
        <end position="240"/>
    </location>
</feature>
<evidence type="ECO:0000256" key="5">
    <source>
        <dbReference type="ARBA" id="ARBA00022989"/>
    </source>
</evidence>
<keyword evidence="2 10" id="KW-0812">Transmembrane</keyword>